<evidence type="ECO:0000313" key="3">
    <source>
        <dbReference type="Proteomes" id="UP000001072"/>
    </source>
</evidence>
<evidence type="ECO:0000256" key="1">
    <source>
        <dbReference type="SAM" id="MobiDB-lite"/>
    </source>
</evidence>
<dbReference type="GeneID" id="18934950"/>
<protein>
    <submittedName>
        <fullName evidence="2">Uncharacterized protein</fullName>
    </submittedName>
</protein>
<proteinExistence type="predicted"/>
<sequence>MSESHPRGEPQSPASISIPDQGPRTSNDVDFNLRANAPQAIEKIIKELTDQLSSLNHSVGALHDRVNASLVGCQHAQTRSEVSRMSVLLPQLMKELKRLQFTVDSLANLSHMVLRVHRNILKKLIEAAHLDIDYQAEIDATSSSSSHNDETPFLSDAQNSVRDTYDHPRSRSDVLKTVTRGAYPQLISCKDHNILPFQPNSCLSHLQTIRLRPRTIILHTPLIFVRPPIKHTDRFHIADQVDLDGAYRSDFSIFKYARVLAVSAFSSGRAEHDCTHLHGSRKINFGPFAGVLDIGHQAPVVNFKTHRLLQSKLFEPDLFKNAVAKISSNTNVSPDQHIDGLSHIFQSLVQLAPNVSVARYRLNANQPDESTSRLCLHSIFKSSDRLALEDFCLHNTCKTSADHACLHGSFKPSLTYTSDPGNQQDLITSSRPKSPSLNVTFVGLNPTPVVCDHNSISITLPDDDKDEPFEIDPDVWEFLQNEQQQYPQYWLSSSSKESTLVSLRETSTSVAQPHEGLSHPVPQCKVYVPSKRILWMNYPVKHRCKEGTVAAVPCPHECDTQTLQVHSVRQIQVILKHVELHYRTELCSVP</sequence>
<gene>
    <name evidence="2" type="ORF">MELLADRAFT_88678</name>
</gene>
<dbReference type="RefSeq" id="XP_007412115.1">
    <property type="nucleotide sequence ID" value="XM_007412053.1"/>
</dbReference>
<dbReference type="VEuPathDB" id="FungiDB:MELLADRAFT_88678"/>
<dbReference type="AlphaFoldDB" id="F4RSK7"/>
<organism evidence="3">
    <name type="scientific">Melampsora larici-populina (strain 98AG31 / pathotype 3-4-7)</name>
    <name type="common">Poplar leaf rust fungus</name>
    <dbReference type="NCBI Taxonomy" id="747676"/>
    <lineage>
        <taxon>Eukaryota</taxon>
        <taxon>Fungi</taxon>
        <taxon>Dikarya</taxon>
        <taxon>Basidiomycota</taxon>
        <taxon>Pucciniomycotina</taxon>
        <taxon>Pucciniomycetes</taxon>
        <taxon>Pucciniales</taxon>
        <taxon>Melampsoraceae</taxon>
        <taxon>Melampsora</taxon>
    </lineage>
</organism>
<name>F4RSK7_MELLP</name>
<accession>F4RSK7</accession>
<dbReference type="KEGG" id="mlr:MELLADRAFT_88678"/>
<feature type="region of interest" description="Disordered" evidence="1">
    <location>
        <begin position="1"/>
        <end position="28"/>
    </location>
</feature>
<reference evidence="3" key="1">
    <citation type="journal article" date="2011" name="Proc. Natl. Acad. Sci. U.S.A.">
        <title>Obligate biotrophy features unraveled by the genomic analysis of rust fungi.</title>
        <authorList>
            <person name="Duplessis S."/>
            <person name="Cuomo C.A."/>
            <person name="Lin Y.-C."/>
            <person name="Aerts A."/>
            <person name="Tisserant E."/>
            <person name="Veneault-Fourrey C."/>
            <person name="Joly D.L."/>
            <person name="Hacquard S."/>
            <person name="Amselem J."/>
            <person name="Cantarel B.L."/>
            <person name="Chiu R."/>
            <person name="Coutinho P.M."/>
            <person name="Feau N."/>
            <person name="Field M."/>
            <person name="Frey P."/>
            <person name="Gelhaye E."/>
            <person name="Goldberg J."/>
            <person name="Grabherr M.G."/>
            <person name="Kodira C.D."/>
            <person name="Kohler A."/>
            <person name="Kuees U."/>
            <person name="Lindquist E.A."/>
            <person name="Lucas S.M."/>
            <person name="Mago R."/>
            <person name="Mauceli E."/>
            <person name="Morin E."/>
            <person name="Murat C."/>
            <person name="Pangilinan J.L."/>
            <person name="Park R."/>
            <person name="Pearson M."/>
            <person name="Quesneville H."/>
            <person name="Rouhier N."/>
            <person name="Sakthikumar S."/>
            <person name="Salamov A.A."/>
            <person name="Schmutz J."/>
            <person name="Selles B."/>
            <person name="Shapiro H."/>
            <person name="Tanguay P."/>
            <person name="Tuskan G.A."/>
            <person name="Henrissat B."/>
            <person name="Van de Peer Y."/>
            <person name="Rouze P."/>
            <person name="Ellis J.G."/>
            <person name="Dodds P.N."/>
            <person name="Schein J.E."/>
            <person name="Zhong S."/>
            <person name="Hamelin R.C."/>
            <person name="Grigoriev I.V."/>
            <person name="Szabo L.J."/>
            <person name="Martin F."/>
        </authorList>
    </citation>
    <scope>NUCLEOTIDE SEQUENCE [LARGE SCALE GENOMIC DNA]</scope>
    <source>
        <strain evidence="3">98AG31 / pathotype 3-4-7</strain>
    </source>
</reference>
<feature type="region of interest" description="Disordered" evidence="1">
    <location>
        <begin position="142"/>
        <end position="169"/>
    </location>
</feature>
<dbReference type="Proteomes" id="UP000001072">
    <property type="component" value="Unassembled WGS sequence"/>
</dbReference>
<dbReference type="HOGENOM" id="CLU_462373_0_0_1"/>
<keyword evidence="3" id="KW-1185">Reference proteome</keyword>
<evidence type="ECO:0000313" key="2">
    <source>
        <dbReference type="EMBL" id="EGG04676.1"/>
    </source>
</evidence>
<dbReference type="InParanoid" id="F4RSK7"/>
<dbReference type="EMBL" id="GL883117">
    <property type="protein sequence ID" value="EGG04676.1"/>
    <property type="molecule type" value="Genomic_DNA"/>
</dbReference>